<feature type="compositionally biased region" description="Low complexity" evidence="1">
    <location>
        <begin position="194"/>
        <end position="208"/>
    </location>
</feature>
<dbReference type="AlphaFoldDB" id="A0A1J9RKA1"/>
<reference evidence="2 3" key="1">
    <citation type="submission" date="2016-10" db="EMBL/GenBank/DDBJ databases">
        <title>Proteomics and genomics reveal pathogen-plant mechanisms compatible with a hemibiotrophic lifestyle of Diplodia corticola.</title>
        <authorList>
            <person name="Fernandes I."/>
            <person name="De Jonge R."/>
            <person name="Van De Peer Y."/>
            <person name="Devreese B."/>
            <person name="Alves A."/>
            <person name="Esteves A.C."/>
        </authorList>
    </citation>
    <scope>NUCLEOTIDE SEQUENCE [LARGE SCALE GENOMIC DNA]</scope>
    <source>
        <strain evidence="2 3">CBS 112549</strain>
    </source>
</reference>
<dbReference type="Proteomes" id="UP000183809">
    <property type="component" value="Unassembled WGS sequence"/>
</dbReference>
<feature type="compositionally biased region" description="Acidic residues" evidence="1">
    <location>
        <begin position="466"/>
        <end position="501"/>
    </location>
</feature>
<dbReference type="RefSeq" id="XP_020129263.1">
    <property type="nucleotide sequence ID" value="XM_020274716.1"/>
</dbReference>
<dbReference type="EMBL" id="MNUE01000034">
    <property type="protein sequence ID" value="OJD33003.1"/>
    <property type="molecule type" value="Genomic_DNA"/>
</dbReference>
<feature type="compositionally biased region" description="Pro residues" evidence="1">
    <location>
        <begin position="265"/>
        <end position="296"/>
    </location>
</feature>
<gene>
    <name evidence="2" type="ORF">BKCO1_3400093</name>
</gene>
<evidence type="ECO:0000256" key="1">
    <source>
        <dbReference type="SAM" id="MobiDB-lite"/>
    </source>
</evidence>
<sequence>MSLRQAMIQNDLYDIVSDEIARFVSRISALTIDDQEWDECAAQVNNLRWNYTGYGLDGAQDDGPGLSRSESSQDYGPNNTSFDRAGGLEAQSARQRLHSRPAPSLDTPSSPPPPYYPPNYDVRLQRTPVRLPPRDAYQRRPHRSQPMYEGASSDPESYLSVSNSITPPPSPLVTPPDVTARAPPTSVIAVTNFFTTNRNNNNNNNNNNPDATIRRSLNITDNNNNNNNNNPIALTYFPRSSPPPSTIVSPLSPPTTPTSSTSPTPTAPPFPTPTPSPSPPPPPPPPPFPPPPPTPFHPTNASAAGPPPTAAEIAYLHAASHALEMDRQGQQGQQLDRQGQQGQQLDRQGQQRQRQRQWQWQQRHVPPPMVRRALAAHVQRLLDRVGPVGGVERAEAWEERGEVLRGFERGWGVEMGWVGGEEGGEEGEEEGVREGGRGSGGSGGGEEGRVRLWSGDGAVGYGGGGEELEEGDLVEDGAVGDDERSDWDDYDYLDLSDDEWA</sequence>
<evidence type="ECO:0000313" key="2">
    <source>
        <dbReference type="EMBL" id="OJD33003.1"/>
    </source>
</evidence>
<proteinExistence type="predicted"/>
<accession>A0A1J9RKA1</accession>
<dbReference type="STRING" id="236234.A0A1J9RKA1"/>
<comment type="caution">
    <text evidence="2">The sequence shown here is derived from an EMBL/GenBank/DDBJ whole genome shotgun (WGS) entry which is preliminary data.</text>
</comment>
<feature type="compositionally biased region" description="Polar residues" evidence="1">
    <location>
        <begin position="68"/>
        <end position="82"/>
    </location>
</feature>
<feature type="compositionally biased region" description="Pro residues" evidence="1">
    <location>
        <begin position="240"/>
        <end position="256"/>
    </location>
</feature>
<feature type="compositionally biased region" description="Low complexity" evidence="1">
    <location>
        <begin position="328"/>
        <end position="363"/>
    </location>
</feature>
<keyword evidence="3" id="KW-1185">Reference proteome</keyword>
<dbReference type="PRINTS" id="PR01217">
    <property type="entry name" value="PRICHEXTENSN"/>
</dbReference>
<protein>
    <submittedName>
        <fullName evidence="2">Uncharacterized protein</fullName>
    </submittedName>
</protein>
<dbReference type="GeneID" id="31014977"/>
<organism evidence="2 3">
    <name type="scientific">Diplodia corticola</name>
    <dbReference type="NCBI Taxonomy" id="236234"/>
    <lineage>
        <taxon>Eukaryota</taxon>
        <taxon>Fungi</taxon>
        <taxon>Dikarya</taxon>
        <taxon>Ascomycota</taxon>
        <taxon>Pezizomycotina</taxon>
        <taxon>Dothideomycetes</taxon>
        <taxon>Dothideomycetes incertae sedis</taxon>
        <taxon>Botryosphaeriales</taxon>
        <taxon>Botryosphaeriaceae</taxon>
        <taxon>Diplodia</taxon>
    </lineage>
</organism>
<dbReference type="SUPFAM" id="SSF101447">
    <property type="entry name" value="Formin homology 2 domain (FH2 domain)"/>
    <property type="match status" value="1"/>
</dbReference>
<feature type="region of interest" description="Disordered" evidence="1">
    <location>
        <begin position="415"/>
        <end position="501"/>
    </location>
</feature>
<feature type="region of interest" description="Disordered" evidence="1">
    <location>
        <begin position="194"/>
        <end position="308"/>
    </location>
</feature>
<feature type="region of interest" description="Disordered" evidence="1">
    <location>
        <begin position="322"/>
        <end position="367"/>
    </location>
</feature>
<evidence type="ECO:0000313" key="3">
    <source>
        <dbReference type="Proteomes" id="UP000183809"/>
    </source>
</evidence>
<feature type="region of interest" description="Disordered" evidence="1">
    <location>
        <begin position="60"/>
        <end position="170"/>
    </location>
</feature>
<name>A0A1J9RKA1_9PEZI</name>